<dbReference type="GeneID" id="78776559"/>
<evidence type="ECO:0008006" key="4">
    <source>
        <dbReference type="Google" id="ProtNLM"/>
    </source>
</evidence>
<name>A0A6A5G7D8_CAERE</name>
<feature type="chain" id="PRO_5025430021" description="Phlebovirus glycoprotein G2 fusion domain-containing protein" evidence="1">
    <location>
        <begin position="18"/>
        <end position="103"/>
    </location>
</feature>
<gene>
    <name evidence="2" type="ORF">GCK72_017468</name>
</gene>
<keyword evidence="1" id="KW-0732">Signal</keyword>
<evidence type="ECO:0000313" key="2">
    <source>
        <dbReference type="EMBL" id="KAF1750917.1"/>
    </source>
</evidence>
<evidence type="ECO:0000313" key="3">
    <source>
        <dbReference type="Proteomes" id="UP000483820"/>
    </source>
</evidence>
<comment type="caution">
    <text evidence="2">The sequence shown here is derived from an EMBL/GenBank/DDBJ whole genome shotgun (WGS) entry which is preliminary data.</text>
</comment>
<dbReference type="KEGG" id="crq:GCK72_017468"/>
<dbReference type="Proteomes" id="UP000483820">
    <property type="component" value="Chromosome V"/>
</dbReference>
<reference evidence="2 3" key="1">
    <citation type="submission" date="2019-12" db="EMBL/GenBank/DDBJ databases">
        <title>Chromosome-level assembly of the Caenorhabditis remanei genome.</title>
        <authorList>
            <person name="Teterina A.A."/>
            <person name="Willis J.H."/>
            <person name="Phillips P.C."/>
        </authorList>
    </citation>
    <scope>NUCLEOTIDE SEQUENCE [LARGE SCALE GENOMIC DNA]</scope>
    <source>
        <strain evidence="2 3">PX506</strain>
        <tissue evidence="2">Whole organism</tissue>
    </source>
</reference>
<proteinExistence type="predicted"/>
<feature type="signal peptide" evidence="1">
    <location>
        <begin position="1"/>
        <end position="17"/>
    </location>
</feature>
<sequence>MLGIFAIHLVFDPFASCIQLKIFFGCVQKNPSTGCAQLKVIKCTCTVTPTGIEKDFDKSEMQYSEQHSTYLLSLHFNNFKEETLRIVNDVNKFSILFIAGYNA</sequence>
<dbReference type="EMBL" id="WUAV01000005">
    <property type="protein sequence ID" value="KAF1750917.1"/>
    <property type="molecule type" value="Genomic_DNA"/>
</dbReference>
<protein>
    <recommendedName>
        <fullName evidence="4">Phlebovirus glycoprotein G2 fusion domain-containing protein</fullName>
    </recommendedName>
</protein>
<accession>A0A6A5G7D8</accession>
<dbReference type="RefSeq" id="XP_053581018.1">
    <property type="nucleotide sequence ID" value="XM_053732105.1"/>
</dbReference>
<evidence type="ECO:0000256" key="1">
    <source>
        <dbReference type="SAM" id="SignalP"/>
    </source>
</evidence>
<dbReference type="AlphaFoldDB" id="A0A6A5G7D8"/>
<dbReference type="CTD" id="78776559"/>
<organism evidence="2 3">
    <name type="scientific">Caenorhabditis remanei</name>
    <name type="common">Caenorhabditis vulgaris</name>
    <dbReference type="NCBI Taxonomy" id="31234"/>
    <lineage>
        <taxon>Eukaryota</taxon>
        <taxon>Metazoa</taxon>
        <taxon>Ecdysozoa</taxon>
        <taxon>Nematoda</taxon>
        <taxon>Chromadorea</taxon>
        <taxon>Rhabditida</taxon>
        <taxon>Rhabditina</taxon>
        <taxon>Rhabditomorpha</taxon>
        <taxon>Rhabditoidea</taxon>
        <taxon>Rhabditidae</taxon>
        <taxon>Peloderinae</taxon>
        <taxon>Caenorhabditis</taxon>
    </lineage>
</organism>